<dbReference type="PROSITE" id="PS51186">
    <property type="entry name" value="GNAT"/>
    <property type="match status" value="1"/>
</dbReference>
<evidence type="ECO:0000256" key="2">
    <source>
        <dbReference type="ARBA" id="ARBA00023315"/>
    </source>
</evidence>
<keyword evidence="1" id="KW-0808">Transferase</keyword>
<dbReference type="Pfam" id="PF00583">
    <property type="entry name" value="Acetyltransf_1"/>
    <property type="match status" value="1"/>
</dbReference>
<evidence type="ECO:0000256" key="1">
    <source>
        <dbReference type="ARBA" id="ARBA00022679"/>
    </source>
</evidence>
<dbReference type="PANTHER" id="PTHR43877">
    <property type="entry name" value="AMINOALKYLPHOSPHONATE N-ACETYLTRANSFERASE-RELATED-RELATED"/>
    <property type="match status" value="1"/>
</dbReference>
<name>A0A934X213_9MICO</name>
<evidence type="ECO:0000313" key="7">
    <source>
        <dbReference type="Proteomes" id="UP000726105"/>
    </source>
</evidence>
<organism evidence="4 6">
    <name type="scientific">Candidatus Phosphoribacter hodrii</name>
    <dbReference type="NCBI Taxonomy" id="2953743"/>
    <lineage>
        <taxon>Bacteria</taxon>
        <taxon>Bacillati</taxon>
        <taxon>Actinomycetota</taxon>
        <taxon>Actinomycetes</taxon>
        <taxon>Micrococcales</taxon>
        <taxon>Dermatophilaceae</taxon>
        <taxon>Candidatus Phosphoribacter</taxon>
    </lineage>
</organism>
<dbReference type="InterPro" id="IPR000182">
    <property type="entry name" value="GNAT_dom"/>
</dbReference>
<dbReference type="EMBL" id="JADJIB010000004">
    <property type="protein sequence ID" value="MBK7273820.1"/>
    <property type="molecule type" value="Genomic_DNA"/>
</dbReference>
<dbReference type="CDD" id="cd04301">
    <property type="entry name" value="NAT_SF"/>
    <property type="match status" value="1"/>
</dbReference>
<dbReference type="SUPFAM" id="SSF55729">
    <property type="entry name" value="Acyl-CoA N-acyltransferases (Nat)"/>
    <property type="match status" value="1"/>
</dbReference>
<proteinExistence type="predicted"/>
<dbReference type="Proteomes" id="UP000718281">
    <property type="component" value="Unassembled WGS sequence"/>
</dbReference>
<dbReference type="PANTHER" id="PTHR43877:SF2">
    <property type="entry name" value="AMINOALKYLPHOSPHONATE N-ACETYLTRANSFERASE-RELATED"/>
    <property type="match status" value="1"/>
</dbReference>
<accession>A0A934X213</accession>
<gene>
    <name evidence="4" type="ORF">IPF40_00430</name>
    <name evidence="5" type="ORF">IPI13_11850</name>
</gene>
<dbReference type="InterPro" id="IPR050832">
    <property type="entry name" value="Bact_Acetyltransf"/>
</dbReference>
<dbReference type="InterPro" id="IPR016181">
    <property type="entry name" value="Acyl_CoA_acyltransferase"/>
</dbReference>
<protein>
    <submittedName>
        <fullName evidence="4">GNAT family N-acetyltransferase</fullName>
    </submittedName>
</protein>
<evidence type="ECO:0000259" key="3">
    <source>
        <dbReference type="PROSITE" id="PS51186"/>
    </source>
</evidence>
<evidence type="ECO:0000313" key="5">
    <source>
        <dbReference type="EMBL" id="MBK7273820.1"/>
    </source>
</evidence>
<evidence type="ECO:0000313" key="6">
    <source>
        <dbReference type="Proteomes" id="UP000718281"/>
    </source>
</evidence>
<comment type="caution">
    <text evidence="4">The sequence shown here is derived from an EMBL/GenBank/DDBJ whole genome shotgun (WGS) entry which is preliminary data.</text>
</comment>
<feature type="domain" description="N-acetyltransferase" evidence="3">
    <location>
        <begin position="1"/>
        <end position="148"/>
    </location>
</feature>
<dbReference type="Proteomes" id="UP000726105">
    <property type="component" value="Unassembled WGS sequence"/>
</dbReference>
<keyword evidence="2" id="KW-0012">Acyltransferase</keyword>
<reference evidence="6 7" key="1">
    <citation type="submission" date="2020-10" db="EMBL/GenBank/DDBJ databases">
        <title>Connecting structure to function with the recovery of over 1000 high-quality activated sludge metagenome-assembled genomes encoding full-length rRNA genes using long-read sequencing.</title>
        <authorList>
            <person name="Singleton C.M."/>
            <person name="Petriglieri F."/>
            <person name="Kristensen J.M."/>
            <person name="Kirkegaard R.H."/>
            <person name="Michaelsen T.Y."/>
            <person name="Andersen M.H."/>
            <person name="Karst S.M."/>
            <person name="Dueholm M.S."/>
            <person name="Nielsen P.H."/>
            <person name="Albertsen M."/>
        </authorList>
    </citation>
    <scope>NUCLEOTIDE SEQUENCE [LARGE SCALE GENOMIC DNA]</scope>
    <source>
        <strain evidence="4">AalE_18-Q3-R2-46_BAT3C.188</strain>
        <strain evidence="5">Ega_18-Q3-R5-49_MAXAC.001</strain>
    </source>
</reference>
<evidence type="ECO:0000313" key="4">
    <source>
        <dbReference type="EMBL" id="MBK6299561.1"/>
    </source>
</evidence>
<sequence length="171" mass="18521">MTIVVRPCESLADVAAIEASVPTGHSAYHAQRFHRNAEGAVYLLAWRDDLAVGHVLVTPVSKYELVRARLGTFPEVNALGVAAAYRRCGVARTLMEAAAGLAVSMGGTRLGLAVEPENQPALALYRALGFRRHPDVDPVDVWAWIDEAGVEHEERDRCSYWSQPCAGRGVG</sequence>
<dbReference type="Gene3D" id="3.40.630.30">
    <property type="match status" value="1"/>
</dbReference>
<dbReference type="GO" id="GO:0016747">
    <property type="term" value="F:acyltransferase activity, transferring groups other than amino-acyl groups"/>
    <property type="evidence" value="ECO:0007669"/>
    <property type="project" value="InterPro"/>
</dbReference>
<dbReference type="AlphaFoldDB" id="A0A934X213"/>
<dbReference type="EMBL" id="JADIXZ010000001">
    <property type="protein sequence ID" value="MBK6299561.1"/>
    <property type="molecule type" value="Genomic_DNA"/>
</dbReference>